<accession>A0A550CH47</accession>
<dbReference type="AlphaFoldDB" id="A0A550CH47"/>
<dbReference type="InterPro" id="IPR032675">
    <property type="entry name" value="LRR_dom_sf"/>
</dbReference>
<evidence type="ECO:0000313" key="1">
    <source>
        <dbReference type="EMBL" id="TRM64128.1"/>
    </source>
</evidence>
<evidence type="ECO:0000313" key="2">
    <source>
        <dbReference type="Proteomes" id="UP000320762"/>
    </source>
</evidence>
<dbReference type="OrthoDB" id="2834295at2759"/>
<evidence type="ECO:0008006" key="3">
    <source>
        <dbReference type="Google" id="ProtNLM"/>
    </source>
</evidence>
<feature type="non-terminal residue" evidence="1">
    <location>
        <position position="350"/>
    </location>
</feature>
<protein>
    <recommendedName>
        <fullName evidence="3">F-box domain-containing protein</fullName>
    </recommendedName>
</protein>
<reference evidence="1 2" key="1">
    <citation type="journal article" date="2019" name="New Phytol.">
        <title>Comparative genomics reveals unique wood-decay strategies and fruiting body development in the Schizophyllaceae.</title>
        <authorList>
            <person name="Almasi E."/>
            <person name="Sahu N."/>
            <person name="Krizsan K."/>
            <person name="Balint B."/>
            <person name="Kovacs G.M."/>
            <person name="Kiss B."/>
            <person name="Cseklye J."/>
            <person name="Drula E."/>
            <person name="Henrissat B."/>
            <person name="Nagy I."/>
            <person name="Chovatia M."/>
            <person name="Adam C."/>
            <person name="LaButti K."/>
            <person name="Lipzen A."/>
            <person name="Riley R."/>
            <person name="Grigoriev I.V."/>
            <person name="Nagy L.G."/>
        </authorList>
    </citation>
    <scope>NUCLEOTIDE SEQUENCE [LARGE SCALE GENOMIC DNA]</scope>
    <source>
        <strain evidence="1 2">NL-1724</strain>
    </source>
</reference>
<dbReference type="SUPFAM" id="SSF52047">
    <property type="entry name" value="RNI-like"/>
    <property type="match status" value="1"/>
</dbReference>
<dbReference type="Gene3D" id="3.80.10.10">
    <property type="entry name" value="Ribonuclease Inhibitor"/>
    <property type="match status" value="1"/>
</dbReference>
<dbReference type="Proteomes" id="UP000320762">
    <property type="component" value="Unassembled WGS sequence"/>
</dbReference>
<gene>
    <name evidence="1" type="ORF">BD626DRAFT_493888</name>
</gene>
<name>A0A550CH47_9AGAR</name>
<organism evidence="1 2">
    <name type="scientific">Schizophyllum amplum</name>
    <dbReference type="NCBI Taxonomy" id="97359"/>
    <lineage>
        <taxon>Eukaryota</taxon>
        <taxon>Fungi</taxon>
        <taxon>Dikarya</taxon>
        <taxon>Basidiomycota</taxon>
        <taxon>Agaricomycotina</taxon>
        <taxon>Agaricomycetes</taxon>
        <taxon>Agaricomycetidae</taxon>
        <taxon>Agaricales</taxon>
        <taxon>Schizophyllaceae</taxon>
        <taxon>Schizophyllum</taxon>
    </lineage>
</organism>
<keyword evidence="2" id="KW-1185">Reference proteome</keyword>
<dbReference type="STRING" id="97359.A0A550CH47"/>
<sequence>MPRQLRRSATLPLNVYLGRCILTPQLDRALALLAQQCGRWDCLRVAYAGDILPALVRRMRDAPAALSFLTLDHYTPDHTFIRWVNSIFTSAEGLKKVTLRQLAPAMHCFPPCMRSLRTTVGSLRSVLDVLARCQELRRLDVETCTYDLAQDTDVPAALPTLSTTAPQLRSLRLGGIDEAEKISRMLAFVSFPALRTLHLSLPAFGRELEDSFKRWNCPLRELTLSAYVLDEDSITKALVHVPSLRELHIRVHHLRSDRLISALEVRPAAEGSLPLCPNLTELELSATGTTRSIGPDKLADMLESRGAAATGRHNVRVLELVMLYGVVLLPHGMPVSCSPSSRHTYWGLTC</sequence>
<dbReference type="EMBL" id="VDMD01000008">
    <property type="protein sequence ID" value="TRM64128.1"/>
    <property type="molecule type" value="Genomic_DNA"/>
</dbReference>
<proteinExistence type="predicted"/>
<comment type="caution">
    <text evidence="1">The sequence shown here is derived from an EMBL/GenBank/DDBJ whole genome shotgun (WGS) entry which is preliminary data.</text>
</comment>